<dbReference type="AlphaFoldDB" id="A0A2M7G0P4"/>
<dbReference type="Proteomes" id="UP000231019">
    <property type="component" value="Unassembled WGS sequence"/>
</dbReference>
<dbReference type="SFLD" id="SFLDG01123">
    <property type="entry name" value="methyltransferase_(Class_B)"/>
    <property type="match status" value="1"/>
</dbReference>
<evidence type="ECO:0000313" key="10">
    <source>
        <dbReference type="EMBL" id="PIW15288.1"/>
    </source>
</evidence>
<dbReference type="SUPFAM" id="SSF53335">
    <property type="entry name" value="S-adenosyl-L-methionine-dependent methyltransferases"/>
    <property type="match status" value="1"/>
</dbReference>
<keyword evidence="3" id="KW-0808">Transferase</keyword>
<dbReference type="SFLD" id="SFLDS00029">
    <property type="entry name" value="Radical_SAM"/>
    <property type="match status" value="1"/>
</dbReference>
<dbReference type="PROSITE" id="PS51332">
    <property type="entry name" value="B12_BINDING"/>
    <property type="match status" value="1"/>
</dbReference>
<protein>
    <submittedName>
        <fullName evidence="10">Uncharacterized protein</fullName>
    </submittedName>
</protein>
<dbReference type="Pfam" id="PF02310">
    <property type="entry name" value="B12-binding"/>
    <property type="match status" value="1"/>
</dbReference>
<dbReference type="InterPro" id="IPR036724">
    <property type="entry name" value="Cobalamin-bd_sf"/>
</dbReference>
<dbReference type="InterPro" id="IPR029063">
    <property type="entry name" value="SAM-dependent_MTases_sf"/>
</dbReference>
<dbReference type="GO" id="GO:0051539">
    <property type="term" value="F:4 iron, 4 sulfur cluster binding"/>
    <property type="evidence" value="ECO:0007669"/>
    <property type="project" value="UniProtKB-KW"/>
</dbReference>
<keyword evidence="5" id="KW-0479">Metal-binding</keyword>
<evidence type="ECO:0000256" key="3">
    <source>
        <dbReference type="ARBA" id="ARBA00022679"/>
    </source>
</evidence>
<dbReference type="InterPro" id="IPR006638">
    <property type="entry name" value="Elp3/MiaA/NifB-like_rSAM"/>
</dbReference>
<dbReference type="GO" id="GO:0003824">
    <property type="term" value="F:catalytic activity"/>
    <property type="evidence" value="ECO:0007669"/>
    <property type="project" value="InterPro"/>
</dbReference>
<dbReference type="InterPro" id="IPR007197">
    <property type="entry name" value="rSAM"/>
</dbReference>
<sequence>MRLGLLYFQGKGGGSGSTIGPLGLSYLSAILKRDLHFKDEDIVLEVDDPERLLRHGPDIIGMTSFTETFEHVMRHARWLKRMAPEIPIIVGGEHISAAPESLPEEVDIGVIGEGEITLRELMELYLNKQATPENLEKVQGIVFWHEGKRVQTPPRPWMMELDELPKPDRALIHRPDQLWQQPLFTARGCPYQCTYCASTRFWQRTRYHSIPRIIEEIEDIVRDYPQQTLIAINDDLFPLNRKRLRTVVEAIRAKGLHRKVGFTLNTRANVFDTEIVELIAAMNGQIIGFGFESASDKILKQLKGKTTAREALRALQLCERYGIAVVGSYMVGSPDETWEDLARTWWFIRNNRDRIWKLSVLISTPYPGTEFWHEAQERKLVDENFQRWNALDLSLEPGETVYLNQHIDARSFVPVYEHFRHFQSQPENDRQAFTDMHIKRAYYQYLYGRIKAQVGVASVLLLSAQNLGTWDHFEEEQLDFLPVADGTTDLESLGETRYERIVLLHALEKLRDPVTCLQTLRNKHLAEGGEIIAISYNVRHLSVLYHLLRGSWQLTPFSVQEQGACRFFSPQGLKSLLESQELVVHESEFLRFGQASFKPFQEQVLPLLESLGLPPSEEQEAFSLWLRACPQNAPRVENPFQTVSRELNIGQHGIHEAVLAIPHSH</sequence>
<dbReference type="PANTHER" id="PTHR43409">
    <property type="entry name" value="ANAEROBIC MAGNESIUM-PROTOPORPHYRIN IX MONOMETHYL ESTER CYCLASE-RELATED"/>
    <property type="match status" value="1"/>
</dbReference>
<dbReference type="Pfam" id="PF04055">
    <property type="entry name" value="Radical_SAM"/>
    <property type="match status" value="1"/>
</dbReference>
<dbReference type="Gene3D" id="3.40.50.150">
    <property type="entry name" value="Vaccinia Virus protein VP39"/>
    <property type="match status" value="1"/>
</dbReference>
<comment type="cofactor">
    <cofactor evidence="1">
        <name>[4Fe-4S] cluster</name>
        <dbReference type="ChEBI" id="CHEBI:49883"/>
    </cofactor>
</comment>
<dbReference type="InterPro" id="IPR051198">
    <property type="entry name" value="BchE-like"/>
</dbReference>
<gene>
    <name evidence="10" type="ORF">COW36_17890</name>
</gene>
<evidence type="ECO:0000259" key="9">
    <source>
        <dbReference type="PROSITE" id="PS51918"/>
    </source>
</evidence>
<evidence type="ECO:0000259" key="8">
    <source>
        <dbReference type="PROSITE" id="PS51332"/>
    </source>
</evidence>
<evidence type="ECO:0000256" key="4">
    <source>
        <dbReference type="ARBA" id="ARBA00022691"/>
    </source>
</evidence>
<dbReference type="EMBL" id="PFFQ01000053">
    <property type="protein sequence ID" value="PIW15288.1"/>
    <property type="molecule type" value="Genomic_DNA"/>
</dbReference>
<evidence type="ECO:0000256" key="2">
    <source>
        <dbReference type="ARBA" id="ARBA00022603"/>
    </source>
</evidence>
<keyword evidence="2" id="KW-0489">Methyltransferase</keyword>
<dbReference type="PANTHER" id="PTHR43409:SF7">
    <property type="entry name" value="BLL1977 PROTEIN"/>
    <property type="match status" value="1"/>
</dbReference>
<dbReference type="InterPro" id="IPR034466">
    <property type="entry name" value="Methyltransferase_Class_B"/>
</dbReference>
<proteinExistence type="predicted"/>
<reference evidence="10 11" key="1">
    <citation type="submission" date="2017-09" db="EMBL/GenBank/DDBJ databases">
        <title>Depth-based differentiation of microbial function through sediment-hosted aquifers and enrichment of novel symbionts in the deep terrestrial subsurface.</title>
        <authorList>
            <person name="Probst A.J."/>
            <person name="Ladd B."/>
            <person name="Jarett J.K."/>
            <person name="Geller-Mcgrath D.E."/>
            <person name="Sieber C.M."/>
            <person name="Emerson J.B."/>
            <person name="Anantharaman K."/>
            <person name="Thomas B.C."/>
            <person name="Malmstrom R."/>
            <person name="Stieglmeier M."/>
            <person name="Klingl A."/>
            <person name="Woyke T."/>
            <person name="Ryan C.M."/>
            <person name="Banfield J.F."/>
        </authorList>
    </citation>
    <scope>NUCLEOTIDE SEQUENCE [LARGE SCALE GENOMIC DNA]</scope>
    <source>
        <strain evidence="10">CG17_big_fil_post_rev_8_21_14_2_50_48_46</strain>
    </source>
</reference>
<dbReference type="CDD" id="cd01335">
    <property type="entry name" value="Radical_SAM"/>
    <property type="match status" value="1"/>
</dbReference>
<dbReference type="GO" id="GO:0046872">
    <property type="term" value="F:metal ion binding"/>
    <property type="evidence" value="ECO:0007669"/>
    <property type="project" value="UniProtKB-KW"/>
</dbReference>
<feature type="domain" description="B12-binding" evidence="8">
    <location>
        <begin position="2"/>
        <end position="132"/>
    </location>
</feature>
<evidence type="ECO:0000256" key="6">
    <source>
        <dbReference type="ARBA" id="ARBA00023004"/>
    </source>
</evidence>
<dbReference type="SUPFAM" id="SSF102114">
    <property type="entry name" value="Radical SAM enzymes"/>
    <property type="match status" value="1"/>
</dbReference>
<organism evidence="10 11">
    <name type="scientific">bacterium (Candidatus Blackallbacteria) CG17_big_fil_post_rev_8_21_14_2_50_48_46</name>
    <dbReference type="NCBI Taxonomy" id="2014261"/>
    <lineage>
        <taxon>Bacteria</taxon>
        <taxon>Candidatus Blackallbacteria</taxon>
    </lineage>
</organism>
<evidence type="ECO:0000313" key="11">
    <source>
        <dbReference type="Proteomes" id="UP000231019"/>
    </source>
</evidence>
<dbReference type="SUPFAM" id="SSF52242">
    <property type="entry name" value="Cobalamin (vitamin B12)-binding domain"/>
    <property type="match status" value="1"/>
</dbReference>
<evidence type="ECO:0000256" key="5">
    <source>
        <dbReference type="ARBA" id="ARBA00022723"/>
    </source>
</evidence>
<dbReference type="Gene3D" id="3.80.30.20">
    <property type="entry name" value="tm_1862 like domain"/>
    <property type="match status" value="1"/>
</dbReference>
<dbReference type="Gene3D" id="3.40.50.280">
    <property type="entry name" value="Cobalamin-binding domain"/>
    <property type="match status" value="1"/>
</dbReference>
<keyword evidence="7" id="KW-0411">Iron-sulfur</keyword>
<dbReference type="SMART" id="SM00729">
    <property type="entry name" value="Elp3"/>
    <property type="match status" value="1"/>
</dbReference>
<dbReference type="GO" id="GO:0031419">
    <property type="term" value="F:cobalamin binding"/>
    <property type="evidence" value="ECO:0007669"/>
    <property type="project" value="InterPro"/>
</dbReference>
<name>A0A2M7G0P4_9BACT</name>
<evidence type="ECO:0000256" key="1">
    <source>
        <dbReference type="ARBA" id="ARBA00001966"/>
    </source>
</evidence>
<accession>A0A2M7G0P4</accession>
<evidence type="ECO:0000256" key="7">
    <source>
        <dbReference type="ARBA" id="ARBA00023014"/>
    </source>
</evidence>
<dbReference type="SFLD" id="SFLDG01082">
    <property type="entry name" value="B12-binding_domain_containing"/>
    <property type="match status" value="1"/>
</dbReference>
<dbReference type="InterPro" id="IPR006158">
    <property type="entry name" value="Cobalamin-bd"/>
</dbReference>
<comment type="caution">
    <text evidence="10">The sequence shown here is derived from an EMBL/GenBank/DDBJ whole genome shotgun (WGS) entry which is preliminary data.</text>
</comment>
<keyword evidence="4" id="KW-0949">S-adenosyl-L-methionine</keyword>
<keyword evidence="6" id="KW-0408">Iron</keyword>
<dbReference type="InterPro" id="IPR023404">
    <property type="entry name" value="rSAM_horseshoe"/>
</dbReference>
<dbReference type="CDD" id="cd02068">
    <property type="entry name" value="radical_SAM_B12_BD"/>
    <property type="match status" value="1"/>
</dbReference>
<feature type="domain" description="Radical SAM core" evidence="9">
    <location>
        <begin position="174"/>
        <end position="399"/>
    </location>
</feature>
<dbReference type="PROSITE" id="PS51918">
    <property type="entry name" value="RADICAL_SAM"/>
    <property type="match status" value="1"/>
</dbReference>
<dbReference type="InterPro" id="IPR058240">
    <property type="entry name" value="rSAM_sf"/>
</dbReference>